<comment type="caution">
    <text evidence="1">The sequence shown here is derived from an EMBL/GenBank/DDBJ whole genome shotgun (WGS) entry which is preliminary data.</text>
</comment>
<protein>
    <submittedName>
        <fullName evidence="1">Uncharacterized protein</fullName>
    </submittedName>
</protein>
<proteinExistence type="predicted"/>
<evidence type="ECO:0000313" key="2">
    <source>
        <dbReference type="Proteomes" id="UP000253509"/>
    </source>
</evidence>
<dbReference type="EMBL" id="QNSB01000005">
    <property type="protein sequence ID" value="RBP71562.1"/>
    <property type="molecule type" value="Genomic_DNA"/>
</dbReference>
<dbReference type="RefSeq" id="WP_113904064.1">
    <property type="nucleotide sequence ID" value="NZ_QNSB01000005.1"/>
</dbReference>
<name>A0A366II83_9MICO</name>
<dbReference type="AlphaFoldDB" id="A0A366II83"/>
<evidence type="ECO:0000313" key="1">
    <source>
        <dbReference type="EMBL" id="RBP71562.1"/>
    </source>
</evidence>
<organism evidence="1 2">
    <name type="scientific">Brevibacterium celere</name>
    <dbReference type="NCBI Taxonomy" id="225845"/>
    <lineage>
        <taxon>Bacteria</taxon>
        <taxon>Bacillati</taxon>
        <taxon>Actinomycetota</taxon>
        <taxon>Actinomycetes</taxon>
        <taxon>Micrococcales</taxon>
        <taxon>Brevibacteriaceae</taxon>
        <taxon>Brevibacterium</taxon>
    </lineage>
</organism>
<keyword evidence="2" id="KW-1185">Reference proteome</keyword>
<dbReference type="Proteomes" id="UP000253509">
    <property type="component" value="Unassembled WGS sequence"/>
</dbReference>
<reference evidence="1 2" key="1">
    <citation type="submission" date="2018-06" db="EMBL/GenBank/DDBJ databases">
        <title>Freshwater and sediment microbial communities from various areas in North America, analyzing microbe dynamics in response to fracking.</title>
        <authorList>
            <person name="Lamendella R."/>
        </authorList>
    </citation>
    <scope>NUCLEOTIDE SEQUENCE [LARGE SCALE GENOMIC DNA]</scope>
    <source>
        <strain evidence="1 2">3b_TX</strain>
    </source>
</reference>
<accession>A0A366II83</accession>
<gene>
    <name evidence="1" type="ORF">DFO65_105166</name>
</gene>
<sequence>MTLRDNYLDALALVQAQANDDHKAIEAIVHNADPVGLIAALVDIILGTGSSATGTPGDPTRFLVQLREQIENHPRITDE</sequence>